<protein>
    <submittedName>
        <fullName evidence="5">Contactin associated protein 1 [Zonotrichia albicollis]</fullName>
    </submittedName>
</protein>
<dbReference type="InterPro" id="IPR050822">
    <property type="entry name" value="Cerebellin_Synaptic_Org"/>
</dbReference>
<dbReference type="OrthoDB" id="2684236at2759"/>
<reference evidence="5" key="1">
    <citation type="submission" date="2014-05" db="EMBL/GenBank/DDBJ databases">
        <authorList>
            <person name="Chronopoulou M."/>
        </authorList>
    </citation>
    <scope>NUCLEOTIDE SEQUENCE</scope>
    <source>
        <tissue evidence="5">Whole organism</tissue>
    </source>
</reference>
<dbReference type="Pfam" id="PF00386">
    <property type="entry name" value="C1q"/>
    <property type="match status" value="1"/>
</dbReference>
<feature type="non-terminal residue" evidence="5">
    <location>
        <position position="1"/>
    </location>
</feature>
<dbReference type="PANTHER" id="PTHR22923:SF62">
    <property type="entry name" value="CVP18"/>
    <property type="match status" value="1"/>
</dbReference>
<evidence type="ECO:0000259" key="4">
    <source>
        <dbReference type="PROSITE" id="PS50871"/>
    </source>
</evidence>
<dbReference type="InterPro" id="IPR008983">
    <property type="entry name" value="Tumour_necrosis_fac-like_dom"/>
</dbReference>
<dbReference type="Gene3D" id="2.60.120.1000">
    <property type="match status" value="1"/>
</dbReference>
<dbReference type="InterPro" id="IPR001073">
    <property type="entry name" value="C1q_dom"/>
</dbReference>
<dbReference type="PROSITE" id="PS50871">
    <property type="entry name" value="C1Q"/>
    <property type="match status" value="1"/>
</dbReference>
<name>A0A0K2TQF1_LEPSM</name>
<dbReference type="PANTHER" id="PTHR22923">
    <property type="entry name" value="CEREBELLIN-RELATED"/>
    <property type="match status" value="1"/>
</dbReference>
<evidence type="ECO:0000256" key="3">
    <source>
        <dbReference type="ARBA" id="ARBA00022729"/>
    </source>
</evidence>
<dbReference type="SMART" id="SM00110">
    <property type="entry name" value="C1Q"/>
    <property type="match status" value="1"/>
</dbReference>
<evidence type="ECO:0000256" key="2">
    <source>
        <dbReference type="ARBA" id="ARBA00022525"/>
    </source>
</evidence>
<proteinExistence type="predicted"/>
<dbReference type="GO" id="GO:0005615">
    <property type="term" value="C:extracellular space"/>
    <property type="evidence" value="ECO:0007669"/>
    <property type="project" value="TreeGrafter"/>
</dbReference>
<keyword evidence="3" id="KW-0732">Signal</keyword>
<accession>A0A0K2TQF1</accession>
<evidence type="ECO:0000256" key="1">
    <source>
        <dbReference type="ARBA" id="ARBA00004613"/>
    </source>
</evidence>
<dbReference type="SUPFAM" id="SSF49842">
    <property type="entry name" value="TNF-like"/>
    <property type="match status" value="1"/>
</dbReference>
<comment type="subcellular location">
    <subcellularLocation>
        <location evidence="1">Secreted</location>
    </subcellularLocation>
</comment>
<organism evidence="5">
    <name type="scientific">Lepeophtheirus salmonis</name>
    <name type="common">Salmon louse</name>
    <name type="synonym">Caligus salmonis</name>
    <dbReference type="NCBI Taxonomy" id="72036"/>
    <lineage>
        <taxon>Eukaryota</taxon>
        <taxon>Metazoa</taxon>
        <taxon>Ecdysozoa</taxon>
        <taxon>Arthropoda</taxon>
        <taxon>Crustacea</taxon>
        <taxon>Multicrustacea</taxon>
        <taxon>Hexanauplia</taxon>
        <taxon>Copepoda</taxon>
        <taxon>Siphonostomatoida</taxon>
        <taxon>Caligidae</taxon>
        <taxon>Lepeophtheirus</taxon>
    </lineage>
</organism>
<dbReference type="AlphaFoldDB" id="A0A0K2TQF1"/>
<dbReference type="EMBL" id="HACA01010255">
    <property type="protein sequence ID" value="CDW27616.1"/>
    <property type="molecule type" value="Transcribed_RNA"/>
</dbReference>
<dbReference type="Gene3D" id="2.60.120.40">
    <property type="match status" value="1"/>
</dbReference>
<feature type="domain" description="C1q" evidence="4">
    <location>
        <begin position="136"/>
        <end position="269"/>
    </location>
</feature>
<evidence type="ECO:0000313" key="5">
    <source>
        <dbReference type="EMBL" id="CDW27616.1"/>
    </source>
</evidence>
<sequence length="269" mass="29813">WSGNGSTLNKACPCNRGPNCEPKNELCSCDGPQGSMREDKGILTNLKELPILKVNFGGTHEPNSSLEFKIGPLECIGQRSLSTWTPISCEDLWLRGQTHSGYYIVKESDLPELVFCDLKKIPREIGFERQHGVLGDLRNFVAFDVTLRDTFTDDFRYINFTHANVNTRKYFNLKDGTFNVPLTGTYLLSLHGLPITGSPFSVQIQVNGVSVAQVSNGQVGNSSVGSSILYRLSKGDQVRLYNFGGDIQGSKSLEKSHNLHFIGFLIHSH</sequence>
<keyword evidence="2" id="KW-0964">Secreted</keyword>
<gene>
    <name evidence="5" type="primary">CNTNAP1</name>
</gene>